<name>A0A4R4KL94_9BACT</name>
<dbReference type="EMBL" id="SMJU01000001">
    <property type="protein sequence ID" value="TDB69114.1"/>
    <property type="molecule type" value="Genomic_DNA"/>
</dbReference>
<dbReference type="Proteomes" id="UP000295706">
    <property type="component" value="Unassembled WGS sequence"/>
</dbReference>
<comment type="caution">
    <text evidence="1">The sequence shown here is derived from an EMBL/GenBank/DDBJ whole genome shotgun (WGS) entry which is preliminary data.</text>
</comment>
<keyword evidence="2" id="KW-1185">Reference proteome</keyword>
<protein>
    <submittedName>
        <fullName evidence="1">Uncharacterized protein</fullName>
    </submittedName>
</protein>
<accession>A0A4R4KL94</accession>
<sequence>MIIIRYRNKTCIVPEGWHECSSEHWGSLIAFSRLQPDERTPEIVELAAQYWLMLTPQEWSSWLLDACQWEAMQSLFAWVFSPPTTRPFESFVHEGISYHVFEENFTDTKALELSVALMEYMALVDPHEPDLSAYERILATLCRPTRRDLIDFQQSDDWDGDVREPYNEARTADRGNKLTSLPETIKLALFDYFERSILEFLKNYERIFGGSATEEPRYPDGRGWIMLLKNVAKESHFGDFDRVCRQPAHLVWAAMLDDVLNTEETQNANE</sequence>
<dbReference type="AlphaFoldDB" id="A0A4R4KL94"/>
<dbReference type="RefSeq" id="WP_132113888.1">
    <property type="nucleotide sequence ID" value="NZ_SMJU01000001.1"/>
</dbReference>
<organism evidence="1 2">
    <name type="scientific">Arundinibacter roseus</name>
    <dbReference type="NCBI Taxonomy" id="2070510"/>
    <lineage>
        <taxon>Bacteria</taxon>
        <taxon>Pseudomonadati</taxon>
        <taxon>Bacteroidota</taxon>
        <taxon>Cytophagia</taxon>
        <taxon>Cytophagales</taxon>
        <taxon>Spirosomataceae</taxon>
        <taxon>Arundinibacter</taxon>
    </lineage>
</organism>
<reference evidence="1 2" key="1">
    <citation type="submission" date="2019-02" db="EMBL/GenBank/DDBJ databases">
        <title>Arundinibacter roseus gen. nov., sp. nov., a new member of the family Cytophagaceae.</title>
        <authorList>
            <person name="Szuroczki S."/>
            <person name="Khayer B."/>
            <person name="Sproer C."/>
            <person name="Toumi M."/>
            <person name="Szabo A."/>
            <person name="Felfoldi T."/>
            <person name="Schumann P."/>
            <person name="Toth E."/>
        </authorList>
    </citation>
    <scope>NUCLEOTIDE SEQUENCE [LARGE SCALE GENOMIC DNA]</scope>
    <source>
        <strain evidence="1 2">DMA-k-7a</strain>
    </source>
</reference>
<evidence type="ECO:0000313" key="2">
    <source>
        <dbReference type="Proteomes" id="UP000295706"/>
    </source>
</evidence>
<evidence type="ECO:0000313" key="1">
    <source>
        <dbReference type="EMBL" id="TDB69114.1"/>
    </source>
</evidence>
<gene>
    <name evidence="1" type="ORF">EZE20_01905</name>
</gene>
<proteinExistence type="predicted"/>
<dbReference type="OrthoDB" id="879730at2"/>